<keyword evidence="3" id="KW-1185">Reference proteome</keyword>
<dbReference type="SUPFAM" id="SSF56672">
    <property type="entry name" value="DNA/RNA polymerases"/>
    <property type="match status" value="1"/>
</dbReference>
<protein>
    <submittedName>
        <fullName evidence="2">Retrotransposon nucleocapsid protein</fullName>
    </submittedName>
</protein>
<feature type="compositionally biased region" description="Basic and acidic residues" evidence="1">
    <location>
        <begin position="38"/>
        <end position="47"/>
    </location>
</feature>
<feature type="compositionally biased region" description="Basic and acidic residues" evidence="1">
    <location>
        <begin position="18"/>
        <end position="30"/>
    </location>
</feature>
<dbReference type="Gene3D" id="3.10.10.10">
    <property type="entry name" value="HIV Type 1 Reverse Transcriptase, subunit A, domain 1"/>
    <property type="match status" value="1"/>
</dbReference>
<accession>A0A1Q3EPM8</accession>
<gene>
    <name evidence="2" type="ORF">LENED_011283</name>
</gene>
<proteinExistence type="predicted"/>
<dbReference type="STRING" id="5353.A0A1Q3EPM8"/>
<name>A0A1Q3EPM8_LENED</name>
<reference evidence="2 3" key="2">
    <citation type="submission" date="2017-02" db="EMBL/GenBank/DDBJ databases">
        <title>A genome survey and senescence transcriptome analysis in Lentinula edodes.</title>
        <authorList>
            <person name="Sakamoto Y."/>
            <person name="Nakade K."/>
            <person name="Sato S."/>
            <person name="Yoshida Y."/>
            <person name="Miyazaki K."/>
            <person name="Natsume S."/>
            <person name="Konno N."/>
        </authorList>
    </citation>
    <scope>NUCLEOTIDE SEQUENCE [LARGE SCALE GENOMIC DNA]</scope>
    <source>
        <strain evidence="2 3">NBRC 111202</strain>
    </source>
</reference>
<organism evidence="2 3">
    <name type="scientific">Lentinula edodes</name>
    <name type="common">Shiitake mushroom</name>
    <name type="synonym">Lentinus edodes</name>
    <dbReference type="NCBI Taxonomy" id="5353"/>
    <lineage>
        <taxon>Eukaryota</taxon>
        <taxon>Fungi</taxon>
        <taxon>Dikarya</taxon>
        <taxon>Basidiomycota</taxon>
        <taxon>Agaricomycotina</taxon>
        <taxon>Agaricomycetes</taxon>
        <taxon>Agaricomycetidae</taxon>
        <taxon>Agaricales</taxon>
        <taxon>Marasmiineae</taxon>
        <taxon>Omphalotaceae</taxon>
        <taxon>Lentinula</taxon>
    </lineage>
</organism>
<evidence type="ECO:0000313" key="2">
    <source>
        <dbReference type="EMBL" id="GAW09151.1"/>
    </source>
</evidence>
<dbReference type="PANTHER" id="PTHR15503:SF22">
    <property type="entry name" value="TRANSPOSON TY3-I GAG POLYPROTEIN"/>
    <property type="match status" value="1"/>
</dbReference>
<sequence length="145" mass="16521">MDRLLREGTPAYFLHILPTKEESPTKEILRASDSSSPEEVKQPKDPENGNPNPGQGDVIKELDEETLKHQETEELKKSIPIQYQNYLDVFSPGEARTLPPHRPYDIKIETEGDAIPPIGKLYNMSEKELKSLKEYIDEMLGKGFI</sequence>
<feature type="region of interest" description="Disordered" evidence="1">
    <location>
        <begin position="16"/>
        <end position="59"/>
    </location>
</feature>
<dbReference type="EMBL" id="BDGU01001030">
    <property type="protein sequence ID" value="GAW09151.1"/>
    <property type="molecule type" value="Genomic_DNA"/>
</dbReference>
<comment type="caution">
    <text evidence="2">The sequence shown here is derived from an EMBL/GenBank/DDBJ whole genome shotgun (WGS) entry which is preliminary data.</text>
</comment>
<dbReference type="Proteomes" id="UP000188533">
    <property type="component" value="Unassembled WGS sequence"/>
</dbReference>
<dbReference type="PANTHER" id="PTHR15503">
    <property type="entry name" value="LDOC1 RELATED"/>
    <property type="match status" value="1"/>
</dbReference>
<dbReference type="AlphaFoldDB" id="A0A1Q3EPM8"/>
<dbReference type="InterPro" id="IPR043502">
    <property type="entry name" value="DNA/RNA_pol_sf"/>
</dbReference>
<dbReference type="InterPro" id="IPR032567">
    <property type="entry name" value="RTL1-rel"/>
</dbReference>
<reference evidence="2 3" key="1">
    <citation type="submission" date="2016-08" db="EMBL/GenBank/DDBJ databases">
        <authorList>
            <consortium name="Lentinula edodes genome sequencing consortium"/>
            <person name="Sakamoto Y."/>
            <person name="Nakade K."/>
            <person name="Sato S."/>
            <person name="Yoshida Y."/>
            <person name="Miyazaki K."/>
            <person name="Natsume S."/>
            <person name="Konno N."/>
        </authorList>
    </citation>
    <scope>NUCLEOTIDE SEQUENCE [LARGE SCALE GENOMIC DNA]</scope>
    <source>
        <strain evidence="2 3">NBRC 111202</strain>
    </source>
</reference>
<evidence type="ECO:0000313" key="3">
    <source>
        <dbReference type="Proteomes" id="UP000188533"/>
    </source>
</evidence>
<evidence type="ECO:0000256" key="1">
    <source>
        <dbReference type="SAM" id="MobiDB-lite"/>
    </source>
</evidence>